<keyword evidence="2" id="KW-0813">Transport</keyword>
<evidence type="ECO:0000256" key="2">
    <source>
        <dbReference type="ARBA" id="ARBA00022448"/>
    </source>
</evidence>
<evidence type="ECO:0000256" key="5">
    <source>
        <dbReference type="ARBA" id="ARBA00023136"/>
    </source>
</evidence>
<keyword evidence="4 7" id="KW-1133">Transmembrane helix</keyword>
<proteinExistence type="predicted"/>
<dbReference type="SUPFAM" id="SSF103473">
    <property type="entry name" value="MFS general substrate transporter"/>
    <property type="match status" value="1"/>
</dbReference>
<dbReference type="GO" id="GO:0022857">
    <property type="term" value="F:transmembrane transporter activity"/>
    <property type="evidence" value="ECO:0007669"/>
    <property type="project" value="InterPro"/>
</dbReference>
<evidence type="ECO:0000259" key="8">
    <source>
        <dbReference type="PROSITE" id="PS50850"/>
    </source>
</evidence>
<reference evidence="9 10" key="1">
    <citation type="journal article" date="2019" name="Nat. Ecol. Evol.">
        <title>Megaphylogeny resolves global patterns of mushroom evolution.</title>
        <authorList>
            <person name="Varga T."/>
            <person name="Krizsan K."/>
            <person name="Foldi C."/>
            <person name="Dima B."/>
            <person name="Sanchez-Garcia M."/>
            <person name="Sanchez-Ramirez S."/>
            <person name="Szollosi G.J."/>
            <person name="Szarkandi J.G."/>
            <person name="Papp V."/>
            <person name="Albert L."/>
            <person name="Andreopoulos W."/>
            <person name="Angelini C."/>
            <person name="Antonin V."/>
            <person name="Barry K.W."/>
            <person name="Bougher N.L."/>
            <person name="Buchanan P."/>
            <person name="Buyck B."/>
            <person name="Bense V."/>
            <person name="Catcheside P."/>
            <person name="Chovatia M."/>
            <person name="Cooper J."/>
            <person name="Damon W."/>
            <person name="Desjardin D."/>
            <person name="Finy P."/>
            <person name="Geml J."/>
            <person name="Haridas S."/>
            <person name="Hughes K."/>
            <person name="Justo A."/>
            <person name="Karasinski D."/>
            <person name="Kautmanova I."/>
            <person name="Kiss B."/>
            <person name="Kocsube S."/>
            <person name="Kotiranta H."/>
            <person name="LaButti K.M."/>
            <person name="Lechner B.E."/>
            <person name="Liimatainen K."/>
            <person name="Lipzen A."/>
            <person name="Lukacs Z."/>
            <person name="Mihaltcheva S."/>
            <person name="Morgado L.N."/>
            <person name="Niskanen T."/>
            <person name="Noordeloos M.E."/>
            <person name="Ohm R.A."/>
            <person name="Ortiz-Santana B."/>
            <person name="Ovrebo C."/>
            <person name="Racz N."/>
            <person name="Riley R."/>
            <person name="Savchenko A."/>
            <person name="Shiryaev A."/>
            <person name="Soop K."/>
            <person name="Spirin V."/>
            <person name="Szebenyi C."/>
            <person name="Tomsovsky M."/>
            <person name="Tulloss R.E."/>
            <person name="Uehling J."/>
            <person name="Grigoriev I.V."/>
            <person name="Vagvolgyi C."/>
            <person name="Papp T."/>
            <person name="Martin F.M."/>
            <person name="Miettinen O."/>
            <person name="Hibbett D.S."/>
            <person name="Nagy L.G."/>
        </authorList>
    </citation>
    <scope>NUCLEOTIDE SEQUENCE [LARGE SCALE GENOMIC DNA]</scope>
    <source>
        <strain evidence="9 10">CBS 962.96</strain>
    </source>
</reference>
<dbReference type="OrthoDB" id="419616at2759"/>
<dbReference type="InterPro" id="IPR020846">
    <property type="entry name" value="MFS_dom"/>
</dbReference>
<feature type="domain" description="Major facilitator superfamily (MFS) profile" evidence="8">
    <location>
        <begin position="26"/>
        <end position="487"/>
    </location>
</feature>
<feature type="transmembrane region" description="Helical" evidence="7">
    <location>
        <begin position="201"/>
        <end position="223"/>
    </location>
</feature>
<dbReference type="Gene3D" id="1.20.1250.20">
    <property type="entry name" value="MFS general substrate transporter like domains"/>
    <property type="match status" value="1"/>
</dbReference>
<evidence type="ECO:0000313" key="9">
    <source>
        <dbReference type="EMBL" id="THU83594.1"/>
    </source>
</evidence>
<dbReference type="PANTHER" id="PTHR23504">
    <property type="entry name" value="MAJOR FACILITATOR SUPERFAMILY DOMAIN-CONTAINING PROTEIN 10"/>
    <property type="match status" value="1"/>
</dbReference>
<evidence type="ECO:0000256" key="7">
    <source>
        <dbReference type="SAM" id="Phobius"/>
    </source>
</evidence>
<feature type="transmembrane region" description="Helical" evidence="7">
    <location>
        <begin position="389"/>
        <end position="414"/>
    </location>
</feature>
<feature type="transmembrane region" description="Helical" evidence="7">
    <location>
        <begin position="329"/>
        <end position="348"/>
    </location>
</feature>
<dbReference type="PROSITE" id="PS50850">
    <property type="entry name" value="MFS"/>
    <property type="match status" value="1"/>
</dbReference>
<accession>A0A4S8L4U0</accession>
<dbReference type="CDD" id="cd17330">
    <property type="entry name" value="MFS_SLC46_TetA_like"/>
    <property type="match status" value="1"/>
</dbReference>
<evidence type="ECO:0000256" key="1">
    <source>
        <dbReference type="ARBA" id="ARBA00004141"/>
    </source>
</evidence>
<dbReference type="Pfam" id="PF07690">
    <property type="entry name" value="MFS_1"/>
    <property type="match status" value="1"/>
</dbReference>
<feature type="transmembrane region" description="Helical" evidence="7">
    <location>
        <begin position="463"/>
        <end position="482"/>
    </location>
</feature>
<gene>
    <name evidence="9" type="ORF">K435DRAFT_424835</name>
</gene>
<dbReference type="AlphaFoldDB" id="A0A4S8L4U0"/>
<keyword evidence="10" id="KW-1185">Reference proteome</keyword>
<feature type="transmembrane region" description="Helical" evidence="7">
    <location>
        <begin position="63"/>
        <end position="83"/>
    </location>
</feature>
<dbReference type="Proteomes" id="UP000297245">
    <property type="component" value="Unassembled WGS sequence"/>
</dbReference>
<sequence>MNEQSHRANSTSLYPRPPATPLPRFQVFILLMMRITEPISYTVIFPFINQMMEEVAHIPKAKVGYYAGLVESAFALVQFLFVYQWGALSDRVGRRVVALTGLGGVLISVLGFGLSKNLGMMIVTRCIAGAMNGNVAVVKSMLAEITDETNQARAFALLPAAYAVGSTIGPLLGGYLSHPVERYPVFERMGFVTVFLSDYPFFLPCFVGSLCNLSAIIFGYVSVFSCIHPSFPFPYVLSKSSTCKKHSPVSPNQRTPNLLHHHHLHLHVNRLSVKPRPLLNPPLFTPQNHTCPNHLVLPRRPQFLLPSSHPSLLLLPYSSGGVNFSPSQIGLLLSINGVTALISQTLIFPELEVRLGPARTYQLVITFLPIVFTCLPLAHWVYPLGSKMVWVVLGGMVAAKTISNMGAVCNNLLINNSAPSRESLGSLNGINQSTSSLARSFGPAGATTLFALSNEHHLLGGQLVHIVLVGIALVTWSLTMRLENVQPAWRKSPSSPSRRDLGSGSGSGSVSTSP</sequence>
<feature type="transmembrane region" description="Helical" evidence="7">
    <location>
        <begin position="95"/>
        <end position="114"/>
    </location>
</feature>
<dbReference type="PANTHER" id="PTHR23504:SF15">
    <property type="entry name" value="MAJOR FACILITATOR SUPERFAMILY (MFS) PROFILE DOMAIN-CONTAINING PROTEIN"/>
    <property type="match status" value="1"/>
</dbReference>
<evidence type="ECO:0000256" key="3">
    <source>
        <dbReference type="ARBA" id="ARBA00022692"/>
    </source>
</evidence>
<evidence type="ECO:0000256" key="4">
    <source>
        <dbReference type="ARBA" id="ARBA00022989"/>
    </source>
</evidence>
<organism evidence="9 10">
    <name type="scientific">Dendrothele bispora (strain CBS 962.96)</name>
    <dbReference type="NCBI Taxonomy" id="1314807"/>
    <lineage>
        <taxon>Eukaryota</taxon>
        <taxon>Fungi</taxon>
        <taxon>Dikarya</taxon>
        <taxon>Basidiomycota</taxon>
        <taxon>Agaricomycotina</taxon>
        <taxon>Agaricomycetes</taxon>
        <taxon>Agaricomycetidae</taxon>
        <taxon>Agaricales</taxon>
        <taxon>Agaricales incertae sedis</taxon>
        <taxon>Dendrothele</taxon>
    </lineage>
</organism>
<keyword evidence="5 7" id="KW-0472">Membrane</keyword>
<feature type="transmembrane region" description="Helical" evidence="7">
    <location>
        <begin position="154"/>
        <end position="176"/>
    </location>
</feature>
<name>A0A4S8L4U0_DENBC</name>
<evidence type="ECO:0000256" key="6">
    <source>
        <dbReference type="SAM" id="MobiDB-lite"/>
    </source>
</evidence>
<feature type="region of interest" description="Disordered" evidence="6">
    <location>
        <begin position="487"/>
        <end position="514"/>
    </location>
</feature>
<keyword evidence="3 7" id="KW-0812">Transmembrane</keyword>
<dbReference type="PRINTS" id="PR01035">
    <property type="entry name" value="TCRTETA"/>
</dbReference>
<evidence type="ECO:0000313" key="10">
    <source>
        <dbReference type="Proteomes" id="UP000297245"/>
    </source>
</evidence>
<dbReference type="EMBL" id="ML179653">
    <property type="protein sequence ID" value="THU83594.1"/>
    <property type="molecule type" value="Genomic_DNA"/>
</dbReference>
<protein>
    <submittedName>
        <fullName evidence="9">MFS general substrate transporter</fullName>
    </submittedName>
</protein>
<dbReference type="GO" id="GO:0016020">
    <property type="term" value="C:membrane"/>
    <property type="evidence" value="ECO:0007669"/>
    <property type="project" value="UniProtKB-SubCell"/>
</dbReference>
<dbReference type="InterPro" id="IPR011701">
    <property type="entry name" value="MFS"/>
</dbReference>
<dbReference type="InterPro" id="IPR036259">
    <property type="entry name" value="MFS_trans_sf"/>
</dbReference>
<comment type="subcellular location">
    <subcellularLocation>
        <location evidence="1">Membrane</location>
        <topology evidence="1">Multi-pass membrane protein</topology>
    </subcellularLocation>
</comment>
<feature type="transmembrane region" description="Helical" evidence="7">
    <location>
        <begin position="360"/>
        <end position="382"/>
    </location>
</feature>
<dbReference type="InterPro" id="IPR001958">
    <property type="entry name" value="Tet-R_TetA/multi-R_MdtG-like"/>
</dbReference>